<organism evidence="2 3">
    <name type="scientific">Amycolatopsis ultiminotia</name>
    <dbReference type="NCBI Taxonomy" id="543629"/>
    <lineage>
        <taxon>Bacteria</taxon>
        <taxon>Bacillati</taxon>
        <taxon>Actinomycetota</taxon>
        <taxon>Actinomycetes</taxon>
        <taxon>Pseudonocardiales</taxon>
        <taxon>Pseudonocardiaceae</taxon>
        <taxon>Amycolatopsis</taxon>
    </lineage>
</organism>
<dbReference type="Proteomes" id="UP001500689">
    <property type="component" value="Unassembled WGS sequence"/>
</dbReference>
<accession>A0ABP6WW67</accession>
<dbReference type="EMBL" id="BAAAZN010000010">
    <property type="protein sequence ID" value="GAA3557353.1"/>
    <property type="molecule type" value="Genomic_DNA"/>
</dbReference>
<gene>
    <name evidence="2" type="ORF">GCM10022222_46190</name>
</gene>
<name>A0ABP6WW67_9PSEU</name>
<protein>
    <submittedName>
        <fullName evidence="2">Uncharacterized protein</fullName>
    </submittedName>
</protein>
<evidence type="ECO:0000313" key="3">
    <source>
        <dbReference type="Proteomes" id="UP001500689"/>
    </source>
</evidence>
<reference evidence="3" key="1">
    <citation type="journal article" date="2019" name="Int. J. Syst. Evol. Microbiol.">
        <title>The Global Catalogue of Microorganisms (GCM) 10K type strain sequencing project: providing services to taxonomists for standard genome sequencing and annotation.</title>
        <authorList>
            <consortium name="The Broad Institute Genomics Platform"/>
            <consortium name="The Broad Institute Genome Sequencing Center for Infectious Disease"/>
            <person name="Wu L."/>
            <person name="Ma J."/>
        </authorList>
    </citation>
    <scope>NUCLEOTIDE SEQUENCE [LARGE SCALE GENOMIC DNA]</scope>
    <source>
        <strain evidence="3">JCM 16898</strain>
    </source>
</reference>
<sequence>MAGEGRWSGRYGADVRVDRGAGGDVGRFVGDLGPGVTGSGAESPDQHGLGRFSGNLDVPRLDVADRGVVSGDLGLAAGPEPESAVHEEFTLDEAVTTTALATPVPVQPRHRSARMLGHRLTGDGWVVSPAAVTST</sequence>
<proteinExistence type="predicted"/>
<feature type="region of interest" description="Disordered" evidence="1">
    <location>
        <begin position="28"/>
        <end position="53"/>
    </location>
</feature>
<evidence type="ECO:0000256" key="1">
    <source>
        <dbReference type="SAM" id="MobiDB-lite"/>
    </source>
</evidence>
<comment type="caution">
    <text evidence="2">The sequence shown here is derived from an EMBL/GenBank/DDBJ whole genome shotgun (WGS) entry which is preliminary data.</text>
</comment>
<keyword evidence="3" id="KW-1185">Reference proteome</keyword>
<evidence type="ECO:0000313" key="2">
    <source>
        <dbReference type="EMBL" id="GAA3557353.1"/>
    </source>
</evidence>